<name>A0A923N4I7_9BACT</name>
<dbReference type="Gene3D" id="3.20.20.80">
    <property type="entry name" value="Glycosidases"/>
    <property type="match status" value="1"/>
</dbReference>
<dbReference type="Gene3D" id="3.90.400.10">
    <property type="entry name" value="Oligo-1,6-glucosidase, Domain 2"/>
    <property type="match status" value="1"/>
</dbReference>
<dbReference type="RefSeq" id="WP_187065332.1">
    <property type="nucleotide sequence ID" value="NZ_JACRVF010000001.1"/>
</dbReference>
<comment type="caution">
    <text evidence="2">The sequence shown here is derived from an EMBL/GenBank/DDBJ whole genome shotgun (WGS) entry which is preliminary data.</text>
</comment>
<dbReference type="InterPro" id="IPR054049">
    <property type="entry name" value="SupH-like_C"/>
</dbReference>
<dbReference type="Pfam" id="PF00128">
    <property type="entry name" value="Alpha-amylase"/>
    <property type="match status" value="1"/>
</dbReference>
<dbReference type="EMBL" id="JACRVF010000001">
    <property type="protein sequence ID" value="MBC5991321.1"/>
    <property type="molecule type" value="Genomic_DNA"/>
</dbReference>
<sequence>MQSDKVQKDEELWYKDAIFYAIDVESFQDSDEDGIGDFQGLIKRIDYIKDLGVDCLWILPFYATPNRDNGYDVKDYYSIDPRMGRLSDFTELVKVAKEHNIRILVDLIVHHTSDEHPWFQAATADPKSKFFEYYVWRSEKPENETKENIFPGQEDSIWSYNKTAGAYYHHMFYNFQPDLNIANKHVQDEIKSIIEFWLSFGVDGFRVDAATHILESKGVNGTRLKRPVGFLKELRKSVTKKSNETILLAEADVEPDKLGLYFGKGERLNMLFNFILDNYIFLALAREEAKPIADWLQNPLPPKKCQWANFLRNLDELDLERLSEEERQDVFKRFAPKEDMRIFNRGIRRRLAPMLEGNRQHLEMVYSLLFALPGSPMLVYGDEIGMGEDLTQEGRGSVRLPMQWSDKKNGGFSKVQRDKVVWPPLEKGPFSYKKINVQSQHQQQHSLLEWMKKLIRIRKHCREIGWGKATLIKTDKPQILAHTMEWRDSILVFVHNLSGKPCSFKLAMRKLHPRQFMVIFQDSDYEPTKEDTTTLELNGYGYRWFRVRRVEEV</sequence>
<dbReference type="AlphaFoldDB" id="A0A923N4I7"/>
<dbReference type="Proteomes" id="UP000603640">
    <property type="component" value="Unassembled WGS sequence"/>
</dbReference>
<evidence type="ECO:0000313" key="2">
    <source>
        <dbReference type="EMBL" id="MBC5991321.1"/>
    </source>
</evidence>
<protein>
    <submittedName>
        <fullName evidence="2">Alpha-amylase family protein</fullName>
    </submittedName>
</protein>
<organism evidence="2 3">
    <name type="scientific">Pontibacter cellulosilyticus</name>
    <dbReference type="NCBI Taxonomy" id="1720253"/>
    <lineage>
        <taxon>Bacteria</taxon>
        <taxon>Pseudomonadati</taxon>
        <taxon>Bacteroidota</taxon>
        <taxon>Cytophagia</taxon>
        <taxon>Cytophagales</taxon>
        <taxon>Hymenobacteraceae</taxon>
        <taxon>Pontibacter</taxon>
    </lineage>
</organism>
<feature type="domain" description="Glycosyl hydrolase family 13 catalytic" evidence="1">
    <location>
        <begin position="21"/>
        <end position="458"/>
    </location>
</feature>
<dbReference type="GO" id="GO:0005975">
    <property type="term" value="P:carbohydrate metabolic process"/>
    <property type="evidence" value="ECO:0007669"/>
    <property type="project" value="InterPro"/>
</dbReference>
<evidence type="ECO:0000313" key="3">
    <source>
        <dbReference type="Proteomes" id="UP000603640"/>
    </source>
</evidence>
<dbReference type="PANTHER" id="PTHR10357">
    <property type="entry name" value="ALPHA-AMYLASE FAMILY MEMBER"/>
    <property type="match status" value="1"/>
</dbReference>
<dbReference type="Gene3D" id="2.60.40.1180">
    <property type="entry name" value="Golgi alpha-mannosidase II"/>
    <property type="match status" value="1"/>
</dbReference>
<dbReference type="Pfam" id="PF22157">
    <property type="entry name" value="SupH-like_C"/>
    <property type="match status" value="1"/>
</dbReference>
<reference evidence="2" key="1">
    <citation type="submission" date="2020-08" db="EMBL/GenBank/DDBJ databases">
        <title>Pontibacter sp. SD6 16S ribosomal RNA gene Genome sequencing and assembly.</title>
        <authorList>
            <person name="Kang M."/>
        </authorList>
    </citation>
    <scope>NUCLEOTIDE SEQUENCE</scope>
    <source>
        <strain evidence="2">SD6</strain>
    </source>
</reference>
<dbReference type="SUPFAM" id="SSF51445">
    <property type="entry name" value="(Trans)glycosidases"/>
    <property type="match status" value="1"/>
</dbReference>
<dbReference type="CDD" id="cd11334">
    <property type="entry name" value="AmyAc_TreS"/>
    <property type="match status" value="1"/>
</dbReference>
<dbReference type="SMART" id="SM00642">
    <property type="entry name" value="Aamy"/>
    <property type="match status" value="1"/>
</dbReference>
<evidence type="ECO:0000259" key="1">
    <source>
        <dbReference type="SMART" id="SM00642"/>
    </source>
</evidence>
<dbReference type="InterPro" id="IPR045857">
    <property type="entry name" value="O16G_dom_2"/>
</dbReference>
<dbReference type="InterPro" id="IPR017853">
    <property type="entry name" value="GH"/>
</dbReference>
<dbReference type="InterPro" id="IPR013780">
    <property type="entry name" value="Glyco_hydro_b"/>
</dbReference>
<proteinExistence type="predicted"/>
<keyword evidence="3" id="KW-1185">Reference proteome</keyword>
<dbReference type="SUPFAM" id="SSF51011">
    <property type="entry name" value="Glycosyl hydrolase domain"/>
    <property type="match status" value="1"/>
</dbReference>
<accession>A0A923N4I7</accession>
<dbReference type="PANTHER" id="PTHR10357:SF219">
    <property type="entry name" value="MALTOSE ALPHA-D-GLUCOSYLTRANSFERASE"/>
    <property type="match status" value="1"/>
</dbReference>
<gene>
    <name evidence="2" type="ORF">H8S84_00570</name>
</gene>
<dbReference type="InterPro" id="IPR006047">
    <property type="entry name" value="GH13_cat_dom"/>
</dbReference>